<feature type="region of interest" description="Disordered" evidence="1">
    <location>
        <begin position="1"/>
        <end position="42"/>
    </location>
</feature>
<dbReference type="EMBL" id="BAAAQK010000004">
    <property type="protein sequence ID" value="GAA1837400.1"/>
    <property type="molecule type" value="Genomic_DNA"/>
</dbReference>
<comment type="caution">
    <text evidence="2">The sequence shown here is derived from an EMBL/GenBank/DDBJ whole genome shotgun (WGS) entry which is preliminary data.</text>
</comment>
<evidence type="ECO:0000313" key="2">
    <source>
        <dbReference type="EMBL" id="GAA1837400.1"/>
    </source>
</evidence>
<organism evidence="2 3">
    <name type="scientific">Pseudonocardia ailaonensis</name>
    <dbReference type="NCBI Taxonomy" id="367279"/>
    <lineage>
        <taxon>Bacteria</taxon>
        <taxon>Bacillati</taxon>
        <taxon>Actinomycetota</taxon>
        <taxon>Actinomycetes</taxon>
        <taxon>Pseudonocardiales</taxon>
        <taxon>Pseudonocardiaceae</taxon>
        <taxon>Pseudonocardia</taxon>
    </lineage>
</organism>
<feature type="region of interest" description="Disordered" evidence="1">
    <location>
        <begin position="54"/>
        <end position="79"/>
    </location>
</feature>
<accession>A0ABN2MSM3</accession>
<evidence type="ECO:0000256" key="1">
    <source>
        <dbReference type="SAM" id="MobiDB-lite"/>
    </source>
</evidence>
<gene>
    <name evidence="2" type="ORF">GCM10009836_15080</name>
</gene>
<sequence>MPFAEWGAVGAPVVGSGGKVGSGVGAGGEGRGGDPMGLRWAPVGTLRDPRVAAAGRNQDVAEGDRPGDGHVRGTRPPGI</sequence>
<feature type="compositionally biased region" description="Gly residues" evidence="1">
    <location>
        <begin position="15"/>
        <end position="35"/>
    </location>
</feature>
<evidence type="ECO:0000313" key="3">
    <source>
        <dbReference type="Proteomes" id="UP001500449"/>
    </source>
</evidence>
<protein>
    <submittedName>
        <fullName evidence="2">Uncharacterized protein</fullName>
    </submittedName>
</protein>
<reference evidence="2 3" key="1">
    <citation type="journal article" date="2019" name="Int. J. Syst. Evol. Microbiol.">
        <title>The Global Catalogue of Microorganisms (GCM) 10K type strain sequencing project: providing services to taxonomists for standard genome sequencing and annotation.</title>
        <authorList>
            <consortium name="The Broad Institute Genomics Platform"/>
            <consortium name="The Broad Institute Genome Sequencing Center for Infectious Disease"/>
            <person name="Wu L."/>
            <person name="Ma J."/>
        </authorList>
    </citation>
    <scope>NUCLEOTIDE SEQUENCE [LARGE SCALE GENOMIC DNA]</scope>
    <source>
        <strain evidence="2 3">JCM 16009</strain>
    </source>
</reference>
<name>A0ABN2MSM3_9PSEU</name>
<proteinExistence type="predicted"/>
<keyword evidence="3" id="KW-1185">Reference proteome</keyword>
<dbReference type="Proteomes" id="UP001500449">
    <property type="component" value="Unassembled WGS sequence"/>
</dbReference>
<feature type="compositionally biased region" description="Basic and acidic residues" evidence="1">
    <location>
        <begin position="62"/>
        <end position="71"/>
    </location>
</feature>